<dbReference type="PANTHER" id="PTHR31343">
    <property type="entry name" value="T15D22.8"/>
    <property type="match status" value="1"/>
</dbReference>
<sequence length="341" mass="37985">MKSSSNLEAFLQAATPLLPWRSATMVLYFYRQEWLCFPLFSTVWVFSGRQERFQGAPSSVWQQPDGKNKDAVEYFALSDLWEHYAESSAYGLAVPVRDAGDRAVVTTQHFVPYLSAVQLYTATKPTSHSLGATSRSTGSETDSWSDDSVADRFAGSGSSSWDAASDEDDSSSTYDGNGSTGVSAKQSGYLNFQYREWDSPYERVPLAHKVAELAHDYPCLMSLSSAELSPSSWMSVAWYPIYHIPAYVNLKGSSACFLTYHSISSVFQDNIHNGPEHDDGEIAALSPFGLATYRMQGDLWRRPGSSDPRRLSELHWAASSWLKQVGAHHPDFTFFTSSHRQ</sequence>
<dbReference type="PANTHER" id="PTHR31343:SF29">
    <property type="entry name" value="DUF789 DOMAIN-CONTAINING PROTEIN"/>
    <property type="match status" value="1"/>
</dbReference>
<dbReference type="EnsemblPlants" id="EMT22904">
    <property type="protein sequence ID" value="EMT22904"/>
    <property type="gene ID" value="F775_01534"/>
</dbReference>
<evidence type="ECO:0000256" key="1">
    <source>
        <dbReference type="SAM" id="MobiDB-lite"/>
    </source>
</evidence>
<feature type="region of interest" description="Disordered" evidence="1">
    <location>
        <begin position="126"/>
        <end position="181"/>
    </location>
</feature>
<proteinExistence type="predicted"/>
<organism evidence="2">
    <name type="scientific">Aegilops tauschii</name>
    <name type="common">Tausch's goatgrass</name>
    <name type="synonym">Aegilops squarrosa</name>
    <dbReference type="NCBI Taxonomy" id="37682"/>
    <lineage>
        <taxon>Eukaryota</taxon>
        <taxon>Viridiplantae</taxon>
        <taxon>Streptophyta</taxon>
        <taxon>Embryophyta</taxon>
        <taxon>Tracheophyta</taxon>
        <taxon>Spermatophyta</taxon>
        <taxon>Magnoliopsida</taxon>
        <taxon>Liliopsida</taxon>
        <taxon>Poales</taxon>
        <taxon>Poaceae</taxon>
        <taxon>BOP clade</taxon>
        <taxon>Pooideae</taxon>
        <taxon>Triticodae</taxon>
        <taxon>Triticeae</taxon>
        <taxon>Triticinae</taxon>
        <taxon>Aegilops</taxon>
    </lineage>
</organism>
<evidence type="ECO:0000313" key="2">
    <source>
        <dbReference type="EnsemblPlants" id="EMT22904"/>
    </source>
</evidence>
<dbReference type="InterPro" id="IPR008507">
    <property type="entry name" value="DUF789"/>
</dbReference>
<accession>M8BLS8</accession>
<dbReference type="Pfam" id="PF05623">
    <property type="entry name" value="DUF789"/>
    <property type="match status" value="1"/>
</dbReference>
<feature type="compositionally biased region" description="Polar residues" evidence="1">
    <location>
        <begin position="126"/>
        <end position="142"/>
    </location>
</feature>
<feature type="compositionally biased region" description="Low complexity" evidence="1">
    <location>
        <begin position="154"/>
        <end position="163"/>
    </location>
</feature>
<dbReference type="AlphaFoldDB" id="M8BLS8"/>
<protein>
    <submittedName>
        <fullName evidence="2">Uncharacterized protein</fullName>
    </submittedName>
</protein>
<reference evidence="2" key="1">
    <citation type="submission" date="2015-06" db="UniProtKB">
        <authorList>
            <consortium name="EnsemblPlants"/>
        </authorList>
    </citation>
    <scope>IDENTIFICATION</scope>
</reference>
<name>M8BLS8_AEGTA</name>